<feature type="compositionally biased region" description="Low complexity" evidence="2">
    <location>
        <begin position="652"/>
        <end position="663"/>
    </location>
</feature>
<keyword evidence="1" id="KW-0539">Nucleus</keyword>
<feature type="region of interest" description="Disordered" evidence="2">
    <location>
        <begin position="52"/>
        <end position="80"/>
    </location>
</feature>
<proteinExistence type="predicted"/>
<dbReference type="Proteomes" id="UP000034112">
    <property type="component" value="Unassembled WGS sequence"/>
</dbReference>
<dbReference type="GO" id="GO:0003700">
    <property type="term" value="F:DNA-binding transcription factor activity"/>
    <property type="evidence" value="ECO:0007669"/>
    <property type="project" value="InterPro"/>
</dbReference>
<dbReference type="OMA" id="AKHCHRA"/>
<feature type="domain" description="Xylanolytic transcriptional activator regulatory" evidence="3">
    <location>
        <begin position="255"/>
        <end position="329"/>
    </location>
</feature>
<reference evidence="5" key="1">
    <citation type="journal article" date="2015" name="Genome Announc.">
        <title>Draft whole-genome sequence of the biocontrol agent Trichoderma harzianum T6776.</title>
        <authorList>
            <person name="Baroncelli R."/>
            <person name="Piaggeschi G."/>
            <person name="Fiorini L."/>
            <person name="Bertolini E."/>
            <person name="Zapparata A."/>
            <person name="Pe M.E."/>
            <person name="Sarrocco S."/>
            <person name="Vannacci G."/>
        </authorList>
    </citation>
    <scope>NUCLEOTIDE SEQUENCE [LARGE SCALE GENOMIC DNA]</scope>
    <source>
        <strain evidence="5">T6776</strain>
    </source>
</reference>
<sequence>MCQPSDADSQQIPPIEIGSFIALRPDKSEFIGSASGVFFANTVFRAFATATTTSAGTGSKRPQGDVDGLGAQATPDPGSAHEYVMAEEKAQEEAAGDDTLGVGAVGADDTSKSPGLRSYGIAAPGLGIPPPPAVAKRLLVEYFRRWHPFLPFLHGPTFFEKVNRFYELEGGSPAEPMSQRNKVYQAIIFQCVFNIADSNHNQKQERELPEESRIKSAVALTSLLGILSSGHDIPSLQALLAVELYLMTQMSLRAASTVHGAMTRILYHCGLHRCPFRYVQLPRDICDMRKRIFWSAYVIDRHLSQVLGHPLALNDEEIDVCLPGAPEVHNPAKPFSPEIQSTAATAAKPFQHNPQARASATEDDIQSYAPVDHPTFGSVSSTGDLTDGSTIGTHEDSLNTDQLVYRPQNLGESILGFLVTYSRLLGQALDLFHKSIHSRSITWDKVLEMTSRIHAWWNTLPPSFQGEGLTSIFVEPQSHHGPPFAILYHQLILIMNRPFLSLPTNRTDFQFSLQTAVNASRAIVKKLKLRQGDSPLVAWPGMLSAAWMAGLTISYAGLLKLYPMEKTILDLNCAIKLLGMMSRNWTSAHHCRVTLKMLLDRLTSTPFMEKINPALTADPSFSVLTDWSQPVFSTYQNLLEGSRNKRRRVDQNNTKNNNTNNNINSINNNFMGGSMSGYPANHFVGPDTEFMGGDNLWDYPSFQPVLEYTGPDFGFDADQFSQQGEWERFLSENMNAESSGLLFNNAGWDTYFQNMGDRLNV</sequence>
<dbReference type="PANTHER" id="PTHR46910">
    <property type="entry name" value="TRANSCRIPTION FACTOR PDR1"/>
    <property type="match status" value="1"/>
</dbReference>
<comment type="caution">
    <text evidence="4">The sequence shown here is derived from an EMBL/GenBank/DDBJ whole genome shotgun (WGS) entry which is preliminary data.</text>
</comment>
<feature type="region of interest" description="Disordered" evidence="2">
    <location>
        <begin position="643"/>
        <end position="663"/>
    </location>
</feature>
<evidence type="ECO:0000259" key="3">
    <source>
        <dbReference type="SMART" id="SM00906"/>
    </source>
</evidence>
<dbReference type="PANTHER" id="PTHR46910:SF9">
    <property type="entry name" value="MISCELLANEOUS ZN(II)2CYS6 TRANSCRIPTION FACTOR (EUROFUNG)"/>
    <property type="match status" value="1"/>
</dbReference>
<dbReference type="InterPro" id="IPR007219">
    <property type="entry name" value="XnlR_reg_dom"/>
</dbReference>
<evidence type="ECO:0000313" key="5">
    <source>
        <dbReference type="Proteomes" id="UP000034112"/>
    </source>
</evidence>
<protein>
    <recommendedName>
        <fullName evidence="3">Xylanolytic transcriptional activator regulatory domain-containing protein</fullName>
    </recommendedName>
</protein>
<dbReference type="OrthoDB" id="3266505at2759"/>
<name>A0A0F9X0H9_TRIHA</name>
<dbReference type="GO" id="GO:0008270">
    <property type="term" value="F:zinc ion binding"/>
    <property type="evidence" value="ECO:0007669"/>
    <property type="project" value="InterPro"/>
</dbReference>
<accession>A0A0F9X0H9</accession>
<gene>
    <name evidence="4" type="ORF">THAR02_09070</name>
</gene>
<dbReference type="Pfam" id="PF04082">
    <property type="entry name" value="Fungal_trans"/>
    <property type="match status" value="1"/>
</dbReference>
<dbReference type="InterPro" id="IPR050987">
    <property type="entry name" value="AtrR-like"/>
</dbReference>
<evidence type="ECO:0000256" key="2">
    <source>
        <dbReference type="SAM" id="MobiDB-lite"/>
    </source>
</evidence>
<dbReference type="SMART" id="SM00906">
    <property type="entry name" value="Fungal_trans"/>
    <property type="match status" value="1"/>
</dbReference>
<evidence type="ECO:0000313" key="4">
    <source>
        <dbReference type="EMBL" id="KKO98820.1"/>
    </source>
</evidence>
<evidence type="ECO:0000256" key="1">
    <source>
        <dbReference type="ARBA" id="ARBA00023242"/>
    </source>
</evidence>
<dbReference type="CDD" id="cd12148">
    <property type="entry name" value="fungal_TF_MHR"/>
    <property type="match status" value="1"/>
</dbReference>
<dbReference type="AlphaFoldDB" id="A0A0F9X0H9"/>
<dbReference type="GO" id="GO:0006351">
    <property type="term" value="P:DNA-templated transcription"/>
    <property type="evidence" value="ECO:0007669"/>
    <property type="project" value="InterPro"/>
</dbReference>
<organism evidence="4 5">
    <name type="scientific">Trichoderma harzianum</name>
    <name type="common">Hypocrea lixii</name>
    <dbReference type="NCBI Taxonomy" id="5544"/>
    <lineage>
        <taxon>Eukaryota</taxon>
        <taxon>Fungi</taxon>
        <taxon>Dikarya</taxon>
        <taxon>Ascomycota</taxon>
        <taxon>Pezizomycotina</taxon>
        <taxon>Sordariomycetes</taxon>
        <taxon>Hypocreomycetidae</taxon>
        <taxon>Hypocreales</taxon>
        <taxon>Hypocreaceae</taxon>
        <taxon>Trichoderma</taxon>
    </lineage>
</organism>
<dbReference type="EMBL" id="JOKZ01000380">
    <property type="protein sequence ID" value="KKO98820.1"/>
    <property type="molecule type" value="Genomic_DNA"/>
</dbReference>
<dbReference type="GO" id="GO:0003677">
    <property type="term" value="F:DNA binding"/>
    <property type="evidence" value="ECO:0007669"/>
    <property type="project" value="InterPro"/>
</dbReference>